<evidence type="ECO:0000313" key="4">
    <source>
        <dbReference type="Proteomes" id="UP000241462"/>
    </source>
</evidence>
<dbReference type="SMART" id="SM00155">
    <property type="entry name" value="PLDc"/>
    <property type="match status" value="2"/>
</dbReference>
<accession>A0A2T2ZTV1</accession>
<dbReference type="STRING" id="2025994.A0A2T2ZTV1"/>
<dbReference type="InterPro" id="IPR001736">
    <property type="entry name" value="PLipase_D/transphosphatidylase"/>
</dbReference>
<protein>
    <recommendedName>
        <fullName evidence="2">PLD phosphodiesterase domain-containing protein</fullName>
    </recommendedName>
</protein>
<dbReference type="PANTHER" id="PTHR21248">
    <property type="entry name" value="CARDIOLIPIN SYNTHASE"/>
    <property type="match status" value="1"/>
</dbReference>
<dbReference type="Pfam" id="PF13091">
    <property type="entry name" value="PLDc_2"/>
    <property type="match status" value="1"/>
</dbReference>
<dbReference type="OrthoDB" id="2958217at2759"/>
<dbReference type="CDD" id="cd00138">
    <property type="entry name" value="PLDc_SF"/>
    <property type="match status" value="1"/>
</dbReference>
<dbReference type="PANTHER" id="PTHR21248:SF11">
    <property type="entry name" value="PLD PHOSPHODIESTERASE DOMAIN-CONTAINING PROTEIN"/>
    <property type="match status" value="1"/>
</dbReference>
<dbReference type="AlphaFoldDB" id="A0A2T2ZTV1"/>
<evidence type="ECO:0000259" key="2">
    <source>
        <dbReference type="PROSITE" id="PS50035"/>
    </source>
</evidence>
<evidence type="ECO:0000256" key="1">
    <source>
        <dbReference type="SAM" id="MobiDB-lite"/>
    </source>
</evidence>
<dbReference type="InParanoid" id="A0A2T2ZTV1"/>
<feature type="domain" description="PLD phosphodiesterase" evidence="2">
    <location>
        <begin position="123"/>
        <end position="150"/>
    </location>
</feature>
<dbReference type="Gene3D" id="3.30.870.10">
    <property type="entry name" value="Endonuclease Chain A"/>
    <property type="match status" value="2"/>
</dbReference>
<evidence type="ECO:0000313" key="3">
    <source>
        <dbReference type="EMBL" id="PSR76452.1"/>
    </source>
</evidence>
<dbReference type="GO" id="GO:0032049">
    <property type="term" value="P:cardiolipin biosynthetic process"/>
    <property type="evidence" value="ECO:0007669"/>
    <property type="project" value="UniProtKB-ARBA"/>
</dbReference>
<feature type="domain" description="PLD phosphodiesterase" evidence="2">
    <location>
        <begin position="383"/>
        <end position="405"/>
    </location>
</feature>
<dbReference type="SUPFAM" id="SSF56024">
    <property type="entry name" value="Phospholipase D/nuclease"/>
    <property type="match status" value="2"/>
</dbReference>
<dbReference type="InterPro" id="IPR025202">
    <property type="entry name" value="PLD-like_dom"/>
</dbReference>
<feature type="region of interest" description="Disordered" evidence="1">
    <location>
        <begin position="336"/>
        <end position="355"/>
    </location>
</feature>
<name>A0A2T2ZTV1_9PEZI</name>
<dbReference type="Proteomes" id="UP000241462">
    <property type="component" value="Unassembled WGS sequence"/>
</dbReference>
<keyword evidence="4" id="KW-1185">Reference proteome</keyword>
<reference evidence="3 4" key="1">
    <citation type="journal article" date="2018" name="Mycol. Prog.">
        <title>Coniella lustricola, a new species from submerged detritus.</title>
        <authorList>
            <person name="Raudabaugh D.B."/>
            <person name="Iturriaga T."/>
            <person name="Carver A."/>
            <person name="Mondo S."/>
            <person name="Pangilinan J."/>
            <person name="Lipzen A."/>
            <person name="He G."/>
            <person name="Amirebrahimi M."/>
            <person name="Grigoriev I.V."/>
            <person name="Miller A.N."/>
        </authorList>
    </citation>
    <scope>NUCLEOTIDE SEQUENCE [LARGE SCALE GENOMIC DNA]</scope>
    <source>
        <strain evidence="3 4">B22-T-1</strain>
    </source>
</reference>
<dbReference type="EMBL" id="KZ678707">
    <property type="protein sequence ID" value="PSR76452.1"/>
    <property type="molecule type" value="Genomic_DNA"/>
</dbReference>
<gene>
    <name evidence="3" type="ORF">BD289DRAFT_172995</name>
</gene>
<sequence length="445" mass="49538">MESFAVGTGASIFTQHLVPAILAAEHEVILVTCYWARSKMLTALCDALEQLAAQRHADVSSHVLRLRICFSSRSLFQKLFHTPSRDGYLYPPATWTTKLGLPSSDTLAAAKIELTVKSLFFLPFSVMHPKFLLVDRRHAFLPSCNISWEPWLEGCLQLSRRDPCDDPIDGLLAFYKGTWEPSLDVDAPLPPVMKHGSNQYRRTAIVRSPADTYVNLLDTVMPAAAVEWLPSWHHRNPRFCVLFWQTPKAPLTPLNSALLRLFENATKQVYLQTPNLTSPPVISAILQALSRGVDVCIVTNRKMMVWEQILTAGTTGDRCVRRLIKDYVQLCGKANGAQDPSTQNGARPETDLESQVQNPGRLKVLYFRPSHAAAVDEEPVHSHLKLSVFDGEHTVLGSGNMDRASWFTSQELGILVHGAAFAQAIKEAVDGALTDRLDLFFDSHS</sequence>
<dbReference type="PROSITE" id="PS50035">
    <property type="entry name" value="PLD"/>
    <property type="match status" value="2"/>
</dbReference>
<proteinExistence type="predicted"/>
<organism evidence="3 4">
    <name type="scientific">Coniella lustricola</name>
    <dbReference type="NCBI Taxonomy" id="2025994"/>
    <lineage>
        <taxon>Eukaryota</taxon>
        <taxon>Fungi</taxon>
        <taxon>Dikarya</taxon>
        <taxon>Ascomycota</taxon>
        <taxon>Pezizomycotina</taxon>
        <taxon>Sordariomycetes</taxon>
        <taxon>Sordariomycetidae</taxon>
        <taxon>Diaporthales</taxon>
        <taxon>Schizoparmaceae</taxon>
        <taxon>Coniella</taxon>
    </lineage>
</organism>
<dbReference type="GO" id="GO:0030572">
    <property type="term" value="F:phosphatidyltransferase activity"/>
    <property type="evidence" value="ECO:0007669"/>
    <property type="project" value="UniProtKB-ARBA"/>
</dbReference>